<dbReference type="PANTHER" id="PTHR34875:SF6">
    <property type="entry name" value="UPF0237 PROTEIN MJ1558"/>
    <property type="match status" value="1"/>
</dbReference>
<comment type="caution">
    <text evidence="3">The sequence shown here is derived from an EMBL/GenBank/DDBJ whole genome shotgun (WGS) entry which is preliminary data.</text>
</comment>
<dbReference type="InterPro" id="IPR016867">
    <property type="entry name" value="GcvR"/>
</dbReference>
<organism evidence="3 4">
    <name type="scientific">Gilvimarinus japonicus</name>
    <dbReference type="NCBI Taxonomy" id="1796469"/>
    <lineage>
        <taxon>Bacteria</taxon>
        <taxon>Pseudomonadati</taxon>
        <taxon>Pseudomonadota</taxon>
        <taxon>Gammaproteobacteria</taxon>
        <taxon>Cellvibrionales</taxon>
        <taxon>Cellvibrionaceae</taxon>
        <taxon>Gilvimarinus</taxon>
    </lineage>
</organism>
<dbReference type="InterPro" id="IPR002912">
    <property type="entry name" value="ACT_dom"/>
</dbReference>
<dbReference type="PIRSF" id="PIRSF028103">
    <property type="entry name" value="GcvR"/>
    <property type="match status" value="1"/>
</dbReference>
<sequence length="179" mass="19445">MNQHLVLTVISADRPGVVQLLAKTIHAHQGSWLESRMAHLAGKFAGILQVAVPDENHSALLASLKALSNDGLHIVAELADKETDSSDHHFAFSVVGPDRTGIVVEIAEAFAERGISVEELETDCSSMPWSGDPMFEATGFIRVPADVDMDDLYDQLDVIADELAVDVRIEQPEAPELKH</sequence>
<dbReference type="PROSITE" id="PS51671">
    <property type="entry name" value="ACT"/>
    <property type="match status" value="1"/>
</dbReference>
<dbReference type="InterPro" id="IPR045865">
    <property type="entry name" value="ACT-like_dom_sf"/>
</dbReference>
<dbReference type="RefSeq" id="WP_339617565.1">
    <property type="nucleotide sequence ID" value="NZ_AP031500.1"/>
</dbReference>
<dbReference type="InterPro" id="IPR050990">
    <property type="entry name" value="UPF0237/GcvR_regulator"/>
</dbReference>
<gene>
    <name evidence="3" type="ORF">ACFOEB_00180</name>
</gene>
<keyword evidence="1" id="KW-0678">Repressor</keyword>
<dbReference type="PANTHER" id="PTHR34875">
    <property type="entry name" value="UPF0237 PROTEIN MJ1558"/>
    <property type="match status" value="1"/>
</dbReference>
<proteinExistence type="predicted"/>
<dbReference type="Proteomes" id="UP001595548">
    <property type="component" value="Unassembled WGS sequence"/>
</dbReference>
<evidence type="ECO:0000259" key="2">
    <source>
        <dbReference type="PROSITE" id="PS51671"/>
    </source>
</evidence>
<keyword evidence="4" id="KW-1185">Reference proteome</keyword>
<dbReference type="Gene3D" id="3.30.70.260">
    <property type="match status" value="2"/>
</dbReference>
<name>A0ABV7HN82_9GAMM</name>
<evidence type="ECO:0000313" key="3">
    <source>
        <dbReference type="EMBL" id="MFC3153605.1"/>
    </source>
</evidence>
<dbReference type="EMBL" id="JBHRTL010000001">
    <property type="protein sequence ID" value="MFC3153605.1"/>
    <property type="molecule type" value="Genomic_DNA"/>
</dbReference>
<dbReference type="CDD" id="cd04869">
    <property type="entry name" value="ACT_GcvR_2"/>
    <property type="match status" value="1"/>
</dbReference>
<protein>
    <recommendedName>
        <fullName evidence="1">Glycine cleavage system transcriptional repressor</fullName>
    </recommendedName>
</protein>
<keyword evidence="1" id="KW-0804">Transcription</keyword>
<feature type="domain" description="ACT" evidence="2">
    <location>
        <begin position="91"/>
        <end position="172"/>
    </location>
</feature>
<dbReference type="SUPFAM" id="SSF55021">
    <property type="entry name" value="ACT-like"/>
    <property type="match status" value="2"/>
</dbReference>
<keyword evidence="1" id="KW-0963">Cytoplasm</keyword>
<comment type="subcellular location">
    <subcellularLocation>
        <location evidence="1">Cytoplasm</location>
    </subcellularLocation>
</comment>
<evidence type="ECO:0000256" key="1">
    <source>
        <dbReference type="PIRNR" id="PIRNR028103"/>
    </source>
</evidence>
<evidence type="ECO:0000313" key="4">
    <source>
        <dbReference type="Proteomes" id="UP001595548"/>
    </source>
</evidence>
<dbReference type="Pfam" id="PF13740">
    <property type="entry name" value="ACT_6"/>
    <property type="match status" value="1"/>
</dbReference>
<reference evidence="4" key="1">
    <citation type="journal article" date="2019" name="Int. J. Syst. Evol. Microbiol.">
        <title>The Global Catalogue of Microorganisms (GCM) 10K type strain sequencing project: providing services to taxonomists for standard genome sequencing and annotation.</title>
        <authorList>
            <consortium name="The Broad Institute Genomics Platform"/>
            <consortium name="The Broad Institute Genome Sequencing Center for Infectious Disease"/>
            <person name="Wu L."/>
            <person name="Ma J."/>
        </authorList>
    </citation>
    <scope>NUCLEOTIDE SEQUENCE [LARGE SCALE GENOMIC DNA]</scope>
    <source>
        <strain evidence="4">KCTC 52141</strain>
    </source>
</reference>
<accession>A0ABV7HN82</accession>